<dbReference type="GO" id="GO:0030170">
    <property type="term" value="F:pyridoxal phosphate binding"/>
    <property type="evidence" value="ECO:0007669"/>
    <property type="project" value="UniProtKB-UniRule"/>
</dbReference>
<dbReference type="CDD" id="cd06824">
    <property type="entry name" value="PLPDE_III_Yggs_like"/>
    <property type="match status" value="1"/>
</dbReference>
<dbReference type="NCBIfam" id="TIGR00044">
    <property type="entry name" value="YggS family pyridoxal phosphate-dependent enzyme"/>
    <property type="match status" value="1"/>
</dbReference>
<evidence type="ECO:0000256" key="1">
    <source>
        <dbReference type="ARBA" id="ARBA00022898"/>
    </source>
</evidence>
<dbReference type="RefSeq" id="WP_128352064.1">
    <property type="nucleotide sequence ID" value="NZ_JBLXIM010000001.1"/>
</dbReference>
<dbReference type="InterPro" id="IPR011078">
    <property type="entry name" value="PyrdxlP_homeostasis"/>
</dbReference>
<evidence type="ECO:0000256" key="3">
    <source>
        <dbReference type="PIRSR" id="PIRSR004848-1"/>
    </source>
</evidence>
<evidence type="ECO:0000256" key="2">
    <source>
        <dbReference type="HAMAP-Rule" id="MF_02087"/>
    </source>
</evidence>
<keyword evidence="7" id="KW-1185">Reference proteome</keyword>
<evidence type="ECO:0000259" key="5">
    <source>
        <dbReference type="Pfam" id="PF01168"/>
    </source>
</evidence>
<dbReference type="PROSITE" id="PS01211">
    <property type="entry name" value="UPF0001"/>
    <property type="match status" value="1"/>
</dbReference>
<gene>
    <name evidence="6" type="ORF">EGC76_05860</name>
</gene>
<comment type="function">
    <text evidence="2">Pyridoxal 5'-phosphate (PLP)-binding protein, which is involved in PLP homeostasis.</text>
</comment>
<feature type="domain" description="Alanine racemase N-terminal" evidence="5">
    <location>
        <begin position="23"/>
        <end position="226"/>
    </location>
</feature>
<feature type="modified residue" description="N6-(pyridoxal phosphate)lysine" evidence="2 3">
    <location>
        <position position="36"/>
    </location>
</feature>
<proteinExistence type="inferred from homology"/>
<evidence type="ECO:0000313" key="6">
    <source>
        <dbReference type="EMBL" id="RWU11780.1"/>
    </source>
</evidence>
<dbReference type="InterPro" id="IPR001608">
    <property type="entry name" value="Ala_racemase_N"/>
</dbReference>
<dbReference type="FunFam" id="3.20.20.10:FF:000018">
    <property type="entry name" value="Pyridoxal phosphate homeostasis protein"/>
    <property type="match status" value="1"/>
</dbReference>
<dbReference type="Proteomes" id="UP000288789">
    <property type="component" value="Unassembled WGS sequence"/>
</dbReference>
<dbReference type="SUPFAM" id="SSF51419">
    <property type="entry name" value="PLP-binding barrel"/>
    <property type="match status" value="1"/>
</dbReference>
<evidence type="ECO:0000313" key="7">
    <source>
        <dbReference type="Proteomes" id="UP000288789"/>
    </source>
</evidence>
<dbReference type="OrthoDB" id="9804072at2"/>
<dbReference type="HAMAP" id="MF_02087">
    <property type="entry name" value="PLP_homeostasis"/>
    <property type="match status" value="1"/>
</dbReference>
<comment type="caution">
    <text evidence="6">The sequence shown here is derived from an EMBL/GenBank/DDBJ whole genome shotgun (WGS) entry which is preliminary data.</text>
</comment>
<keyword evidence="1 2" id="KW-0663">Pyridoxal phosphate</keyword>
<dbReference type="Pfam" id="PF01168">
    <property type="entry name" value="Ala_racemase_N"/>
    <property type="match status" value="1"/>
</dbReference>
<comment type="similarity">
    <text evidence="2 4">Belongs to the pyridoxal phosphate-binding protein YggS/PROSC family.</text>
</comment>
<organism evidence="6 7">
    <name type="scientific">Pseudidiomarina gelatinasegens</name>
    <dbReference type="NCBI Taxonomy" id="2487740"/>
    <lineage>
        <taxon>Bacteria</taxon>
        <taxon>Pseudomonadati</taxon>
        <taxon>Pseudomonadota</taxon>
        <taxon>Gammaproteobacteria</taxon>
        <taxon>Alteromonadales</taxon>
        <taxon>Idiomarinaceae</taxon>
        <taxon>Pseudidiomarina</taxon>
    </lineage>
</organism>
<accession>A0A443Z531</accession>
<evidence type="ECO:0000256" key="4">
    <source>
        <dbReference type="RuleBase" id="RU004514"/>
    </source>
</evidence>
<dbReference type="PIRSF" id="PIRSF004848">
    <property type="entry name" value="YBL036c_PLPDEIII"/>
    <property type="match status" value="1"/>
</dbReference>
<protein>
    <recommendedName>
        <fullName evidence="2">Pyridoxal phosphate homeostasis protein</fullName>
        <shortName evidence="2">PLP homeostasis protein</shortName>
    </recommendedName>
</protein>
<dbReference type="EMBL" id="RSFE01000003">
    <property type="protein sequence ID" value="RWU11780.1"/>
    <property type="molecule type" value="Genomic_DNA"/>
</dbReference>
<dbReference type="PANTHER" id="PTHR10146:SF14">
    <property type="entry name" value="PYRIDOXAL PHOSPHATE HOMEOSTASIS PROTEIN"/>
    <property type="match status" value="1"/>
</dbReference>
<dbReference type="Gene3D" id="3.20.20.10">
    <property type="entry name" value="Alanine racemase"/>
    <property type="match status" value="1"/>
</dbReference>
<comment type="cofactor">
    <cofactor evidence="3">
        <name>pyridoxal 5'-phosphate</name>
        <dbReference type="ChEBI" id="CHEBI:597326"/>
    </cofactor>
</comment>
<reference evidence="6 7" key="1">
    <citation type="submission" date="2018-12" db="EMBL/GenBank/DDBJ databases">
        <authorList>
            <person name="Li A."/>
            <person name="Zhang M."/>
            <person name="Zhu H."/>
        </authorList>
    </citation>
    <scope>NUCLEOTIDE SEQUENCE [LARGE SCALE GENOMIC DNA]</scope>
    <source>
        <strain evidence="6 7">R04H25</strain>
    </source>
</reference>
<sequence>MNSIAERIKEVRNEIAQVCSAHKRSAHSVQLIAVSKTKPAADIVAAYNAGQRDFGENYVQEAIAKIVQLSDYPITWHFIGPIQSNKTRDIAQHFDWVHSIDREKIARRLAQQRSDELAPLNVLIQINIDDETSKAGVAPAQMLELAAVISELPQLRLRGLMTIPTAQTDPSATSESFAAMQRLFSELKAQYQQVDTLSMGMSADWPYAVAQGATMIRIGTSLFGARLPKNEQTGDLT</sequence>
<name>A0A443Z531_9GAMM</name>
<dbReference type="PANTHER" id="PTHR10146">
    <property type="entry name" value="PROLINE SYNTHETASE CO-TRANSCRIBED BACTERIAL HOMOLOG PROTEIN"/>
    <property type="match status" value="1"/>
</dbReference>
<dbReference type="InterPro" id="IPR029066">
    <property type="entry name" value="PLP-binding_barrel"/>
</dbReference>
<dbReference type="AlphaFoldDB" id="A0A443Z531"/>